<dbReference type="OrthoDB" id="9759544at2"/>
<dbReference type="PROSITE" id="PS51194">
    <property type="entry name" value="HELICASE_CTER"/>
    <property type="match status" value="1"/>
</dbReference>
<keyword evidence="16" id="KW-1185">Reference proteome</keyword>
<protein>
    <recommendedName>
        <fullName evidence="12">Replication restart protein PriA</fullName>
    </recommendedName>
    <alternativeName>
        <fullName evidence="12">ATP-dependent DNA helicase PriA</fullName>
        <ecNumber evidence="12">5.6.2.4</ecNumber>
    </alternativeName>
    <alternativeName>
        <fullName evidence="12">DNA 3'-5' helicase PriA</fullName>
    </alternativeName>
</protein>
<dbReference type="SUPFAM" id="SSF52540">
    <property type="entry name" value="P-loop containing nucleoside triphosphate hydrolases"/>
    <property type="match status" value="1"/>
</dbReference>
<dbReference type="Pfam" id="PF17764">
    <property type="entry name" value="PriA_3primeBD"/>
    <property type="match status" value="1"/>
</dbReference>
<dbReference type="InterPro" id="IPR041236">
    <property type="entry name" value="PriA_C"/>
</dbReference>
<feature type="binding site" evidence="12">
    <location>
        <position position="547"/>
    </location>
    <ligand>
        <name>Zn(2+)</name>
        <dbReference type="ChEBI" id="CHEBI:29105"/>
        <label>1</label>
    </ligand>
</feature>
<dbReference type="InterPro" id="IPR005259">
    <property type="entry name" value="PriA"/>
</dbReference>
<comment type="function">
    <text evidence="12">Initiates the restart of stalled replication forks, which reloads the replicative helicase on sites other than the origin of replication. Recognizes and binds to abandoned replication forks and remodels them to uncover a helicase loading site. Promotes assembly of the primosome at these replication forks.</text>
</comment>
<dbReference type="Pfam" id="PF18319">
    <property type="entry name" value="Zn_ribbon_PriA"/>
    <property type="match status" value="1"/>
</dbReference>
<feature type="binding site" evidence="12">
    <location>
        <position position="507"/>
    </location>
    <ligand>
        <name>Zn(2+)</name>
        <dbReference type="ChEBI" id="CHEBI:29105"/>
        <label>1</label>
    </ligand>
</feature>
<evidence type="ECO:0000259" key="13">
    <source>
        <dbReference type="PROSITE" id="PS51192"/>
    </source>
</evidence>
<keyword evidence="9 12" id="KW-0238">DNA-binding</keyword>
<dbReference type="NCBIfam" id="TIGR00595">
    <property type="entry name" value="priA"/>
    <property type="match status" value="1"/>
</dbReference>
<feature type="domain" description="Helicase ATP-binding" evidence="13">
    <location>
        <begin position="279"/>
        <end position="445"/>
    </location>
</feature>
<keyword evidence="10 12" id="KW-0413">Isomerase</keyword>
<dbReference type="InterPro" id="IPR041222">
    <property type="entry name" value="PriA_3primeBD"/>
</dbReference>
<feature type="binding site" evidence="12">
    <location>
        <position position="516"/>
    </location>
    <ligand>
        <name>Zn(2+)</name>
        <dbReference type="ChEBI" id="CHEBI:29105"/>
        <label>2</label>
    </ligand>
</feature>
<comment type="catalytic activity">
    <reaction evidence="12">
        <text>Couples ATP hydrolysis with the unwinding of duplex DNA by translocating in the 3'-5' direction.</text>
        <dbReference type="EC" id="5.6.2.4"/>
    </reaction>
</comment>
<gene>
    <name evidence="12" type="primary">priA</name>
    <name evidence="15" type="ORF">TCEL_01799</name>
</gene>
<dbReference type="InterPro" id="IPR042115">
    <property type="entry name" value="PriA_3primeBD_sf"/>
</dbReference>
<dbReference type="CDD" id="cd18804">
    <property type="entry name" value="SF2_C_priA"/>
    <property type="match status" value="1"/>
</dbReference>
<evidence type="ECO:0000256" key="2">
    <source>
        <dbReference type="ARBA" id="ARBA00022705"/>
    </source>
</evidence>
<keyword evidence="6 12" id="KW-0347">Helicase</keyword>
<dbReference type="EC" id="5.6.2.4" evidence="12"/>
<dbReference type="GO" id="GO:0003677">
    <property type="term" value="F:DNA binding"/>
    <property type="evidence" value="ECO:0007669"/>
    <property type="project" value="UniProtKB-UniRule"/>
</dbReference>
<dbReference type="GO" id="GO:0006302">
    <property type="term" value="P:double-strand break repair"/>
    <property type="evidence" value="ECO:0007669"/>
    <property type="project" value="InterPro"/>
</dbReference>
<dbReference type="InterPro" id="IPR027417">
    <property type="entry name" value="P-loop_NTPase"/>
</dbReference>
<dbReference type="PANTHER" id="PTHR30580:SF0">
    <property type="entry name" value="PRIMOSOMAL PROTEIN N"/>
    <property type="match status" value="1"/>
</dbReference>
<evidence type="ECO:0000256" key="9">
    <source>
        <dbReference type="ARBA" id="ARBA00023125"/>
    </source>
</evidence>
<evidence type="ECO:0000256" key="4">
    <source>
        <dbReference type="ARBA" id="ARBA00022741"/>
    </source>
</evidence>
<dbReference type="eggNOG" id="COG1198">
    <property type="taxonomic scope" value="Bacteria"/>
</dbReference>
<dbReference type="Pfam" id="PF00271">
    <property type="entry name" value="Helicase_C"/>
    <property type="match status" value="1"/>
</dbReference>
<dbReference type="Pfam" id="PF18074">
    <property type="entry name" value="PriA_C"/>
    <property type="match status" value="1"/>
</dbReference>
<evidence type="ECO:0000256" key="6">
    <source>
        <dbReference type="ARBA" id="ARBA00022806"/>
    </source>
</evidence>
<dbReference type="GO" id="GO:1990077">
    <property type="term" value="C:primosome complex"/>
    <property type="evidence" value="ECO:0007669"/>
    <property type="project" value="UniProtKB-UniRule"/>
</dbReference>
<feature type="binding site" evidence="12">
    <location>
        <position position="519"/>
    </location>
    <ligand>
        <name>Zn(2+)</name>
        <dbReference type="ChEBI" id="CHEBI:29105"/>
        <label>2</label>
    </ligand>
</feature>
<keyword evidence="3 12" id="KW-0479">Metal-binding</keyword>
<sequence length="798" mass="91950">MIIASVCVDNPSKEIDRLFDYVVPENLKEQIKIGMRVIVPFGTSNRLIQAVVLDIKEEQECEIVYKEIYDIADEEVVLSNDLIQLAYFMKKNYFCTLSEAIFSILPPEVHFKEQIEARLISENYDVSKREAKFLSMLSREKYLKIDLSTINLKRSDLISLKNRGIIDLKVGIRQNTSKKTIELCRLKDLIKADEIINNNRLKQQKRVVEYLIDKGSEVTLSQIIEELECTRSVIKALVDKEVVEIIEKEVYRDVAADYVHYPRHSLTLTQRKAIEDILSSYKNGRRVTLIRGVTGCGKTEIYLNLVEHFLNQDYGAIVLVPEISLTPQTVERFKGRFGDKVAILHSRLSEGERYDEWRRISRGIAKVVVGARSAVFAPIVNLKLIIIDEEHEYSYKSELNPKYLTKDVAEFRVNLLDGLLVLGSATPSIESYYNVSKGHYNLVEIDERIGDSTLPEVKIVDMRNELASGNKLIFSRELYNSIEENLRNNKQTILFLNRRGYSTFVSCRQCGYVCKCSNCDVSLTYHISSNTLECHYCGQKVNVPNLCPKCGSKYIKYFGAGTEKIEQEVKRLFSGARVIRMDMDTTRKKGEHERLYRLFKEHKADILIGTQMISKGMDFKNVTLVGVIAADTTLNLPDFRAAERTFQLLVQVAGRAGRGTDKGKVIIQTYEPDHYSIQLAAVQNYNEFYRKEIEIRRLLNNPPFTDLTYFLFTSNREDELIKVCKLIEYNIKRVLPKDFTILGPTPNFISKIKNTYRWNMVIKGNIINYIELIDKIIYDNTRSTSVKYSIDINPYSLI</sequence>
<dbReference type="InterPro" id="IPR014001">
    <property type="entry name" value="Helicase_ATP-bd"/>
</dbReference>
<dbReference type="NCBIfam" id="NF004066">
    <property type="entry name" value="PRK05580.1-3"/>
    <property type="match status" value="1"/>
</dbReference>
<feature type="binding site" evidence="12">
    <location>
        <position position="550"/>
    </location>
    <ligand>
        <name>Zn(2+)</name>
        <dbReference type="ChEBI" id="CHEBI:29105"/>
        <label>1</label>
    </ligand>
</feature>
<dbReference type="GO" id="GO:0016887">
    <property type="term" value="F:ATP hydrolysis activity"/>
    <property type="evidence" value="ECO:0007669"/>
    <property type="project" value="RHEA"/>
</dbReference>
<dbReference type="GO" id="GO:0006270">
    <property type="term" value="P:DNA replication initiation"/>
    <property type="evidence" value="ECO:0007669"/>
    <property type="project" value="TreeGrafter"/>
</dbReference>
<feature type="binding site" evidence="12">
    <location>
        <position position="510"/>
    </location>
    <ligand>
        <name>Zn(2+)</name>
        <dbReference type="ChEBI" id="CHEBI:29105"/>
        <label>1</label>
    </ligand>
</feature>
<dbReference type="GO" id="GO:0006269">
    <property type="term" value="P:DNA replication, synthesis of primer"/>
    <property type="evidence" value="ECO:0007669"/>
    <property type="project" value="UniProtKB-KW"/>
</dbReference>
<proteinExistence type="inferred from homology"/>
<dbReference type="Gene3D" id="3.40.50.300">
    <property type="entry name" value="P-loop containing nucleotide triphosphate hydrolases"/>
    <property type="match status" value="2"/>
</dbReference>
<evidence type="ECO:0000313" key="15">
    <source>
        <dbReference type="EMBL" id="CDF57885.1"/>
    </source>
</evidence>
<keyword evidence="7 12" id="KW-0862">Zinc</keyword>
<comment type="cofactor">
    <cofactor evidence="12">
        <name>Zn(2+)</name>
        <dbReference type="ChEBI" id="CHEBI:29105"/>
    </cofactor>
    <text evidence="12">Binds 2 zinc ions per subunit.</text>
</comment>
<dbReference type="RefSeq" id="WP_018661454.1">
    <property type="nucleotide sequence ID" value="NZ_HF952018.1"/>
</dbReference>
<dbReference type="HAMAP" id="MF_00983">
    <property type="entry name" value="PriA"/>
    <property type="match status" value="1"/>
</dbReference>
<organism evidence="15 16">
    <name type="scientific">Thermobrachium celere DSM 8682</name>
    <dbReference type="NCBI Taxonomy" id="941824"/>
    <lineage>
        <taxon>Bacteria</taxon>
        <taxon>Bacillati</taxon>
        <taxon>Bacillota</taxon>
        <taxon>Clostridia</taxon>
        <taxon>Eubacteriales</taxon>
        <taxon>Clostridiaceae</taxon>
        <taxon>Thermobrachium</taxon>
    </lineage>
</organism>
<evidence type="ECO:0000259" key="14">
    <source>
        <dbReference type="PROSITE" id="PS51194"/>
    </source>
</evidence>
<feature type="binding site" evidence="12">
    <location>
        <position position="534"/>
    </location>
    <ligand>
        <name>Zn(2+)</name>
        <dbReference type="ChEBI" id="CHEBI:29105"/>
        <label>2</label>
    </ligand>
</feature>
<comment type="caution">
    <text evidence="15">The sequence shown here is derived from an EMBL/GenBank/DDBJ whole genome shotgun (WGS) entry which is preliminary data.</text>
</comment>
<evidence type="ECO:0000256" key="10">
    <source>
        <dbReference type="ARBA" id="ARBA00023235"/>
    </source>
</evidence>
<keyword evidence="2 12" id="KW-0235">DNA replication</keyword>
<dbReference type="PANTHER" id="PTHR30580">
    <property type="entry name" value="PRIMOSOMAL PROTEIN N"/>
    <property type="match status" value="1"/>
</dbReference>
<feature type="binding site" evidence="12">
    <location>
        <position position="537"/>
    </location>
    <ligand>
        <name>Zn(2+)</name>
        <dbReference type="ChEBI" id="CHEBI:29105"/>
        <label>2</label>
    </ligand>
</feature>
<evidence type="ECO:0000256" key="1">
    <source>
        <dbReference type="ARBA" id="ARBA00022515"/>
    </source>
</evidence>
<evidence type="ECO:0000256" key="12">
    <source>
        <dbReference type="HAMAP-Rule" id="MF_00983"/>
    </source>
</evidence>
<keyword evidence="8 12" id="KW-0067">ATP-binding</keyword>
<keyword evidence="5 12" id="KW-0378">Hydrolase</keyword>
<reference evidence="15" key="1">
    <citation type="submission" date="2013-03" db="EMBL/GenBank/DDBJ databases">
        <title>Draft genome sequence of the hydrogen-ethanol-producing anaerobic alkalithermophilic Caloramator celere.</title>
        <authorList>
            <person name="Ciranna A."/>
            <person name="Larjo A."/>
            <person name="Kivisto A."/>
            <person name="Santala V."/>
            <person name="Roos C."/>
            <person name="Karp M."/>
        </authorList>
    </citation>
    <scope>NUCLEOTIDE SEQUENCE [LARGE SCALE GENOMIC DNA]</scope>
    <source>
        <strain evidence="15">DSM 8682</strain>
    </source>
</reference>
<keyword evidence="4 12" id="KW-0547">Nucleotide-binding</keyword>
<dbReference type="InterPro" id="IPR040498">
    <property type="entry name" value="PriA_CRR"/>
</dbReference>
<dbReference type="Proteomes" id="UP000014923">
    <property type="component" value="Unassembled WGS sequence"/>
</dbReference>
<dbReference type="SMART" id="SM00490">
    <property type="entry name" value="HELICc"/>
    <property type="match status" value="1"/>
</dbReference>
<dbReference type="FunFam" id="3.40.50.300:FF:000489">
    <property type="entry name" value="Primosome assembly protein PriA"/>
    <property type="match status" value="1"/>
</dbReference>
<dbReference type="HOGENOM" id="CLU_013353_3_1_9"/>
<evidence type="ECO:0000256" key="3">
    <source>
        <dbReference type="ARBA" id="ARBA00022723"/>
    </source>
</evidence>
<evidence type="ECO:0000313" key="16">
    <source>
        <dbReference type="Proteomes" id="UP000014923"/>
    </source>
</evidence>
<comment type="similarity">
    <text evidence="12">Belongs to the helicase family. PriA subfamily.</text>
</comment>
<evidence type="ECO:0000256" key="7">
    <source>
        <dbReference type="ARBA" id="ARBA00022833"/>
    </source>
</evidence>
<comment type="subunit">
    <text evidence="12">Component of the replication restart primosome.</text>
</comment>
<comment type="catalytic activity">
    <reaction evidence="11 12">
        <text>ATP + H2O = ADP + phosphate + H(+)</text>
        <dbReference type="Rhea" id="RHEA:13065"/>
        <dbReference type="ChEBI" id="CHEBI:15377"/>
        <dbReference type="ChEBI" id="CHEBI:15378"/>
        <dbReference type="ChEBI" id="CHEBI:30616"/>
        <dbReference type="ChEBI" id="CHEBI:43474"/>
        <dbReference type="ChEBI" id="CHEBI:456216"/>
        <dbReference type="EC" id="5.6.2.4"/>
    </reaction>
</comment>
<dbReference type="SMART" id="SM00487">
    <property type="entry name" value="DEXDc"/>
    <property type="match status" value="1"/>
</dbReference>
<dbReference type="CDD" id="cd17929">
    <property type="entry name" value="DEXHc_priA"/>
    <property type="match status" value="1"/>
</dbReference>
<dbReference type="Pfam" id="PF00270">
    <property type="entry name" value="DEAD"/>
    <property type="match status" value="1"/>
</dbReference>
<dbReference type="AlphaFoldDB" id="R7RRK0"/>
<dbReference type="PROSITE" id="PS51192">
    <property type="entry name" value="HELICASE_ATP_BIND_1"/>
    <property type="match status" value="1"/>
</dbReference>
<keyword evidence="1 12" id="KW-0639">Primosome</keyword>
<accession>R7RRK0</accession>
<feature type="domain" description="Helicase C-terminal" evidence="14">
    <location>
        <begin position="542"/>
        <end position="704"/>
    </location>
</feature>
<dbReference type="GO" id="GO:0043138">
    <property type="term" value="F:3'-5' DNA helicase activity"/>
    <property type="evidence" value="ECO:0007669"/>
    <property type="project" value="UniProtKB-EC"/>
</dbReference>
<evidence type="ECO:0000256" key="8">
    <source>
        <dbReference type="ARBA" id="ARBA00022840"/>
    </source>
</evidence>
<dbReference type="EMBL" id="CAVN010000092">
    <property type="protein sequence ID" value="CDF57885.1"/>
    <property type="molecule type" value="Genomic_DNA"/>
</dbReference>
<dbReference type="InterPro" id="IPR001650">
    <property type="entry name" value="Helicase_C-like"/>
</dbReference>
<evidence type="ECO:0000256" key="11">
    <source>
        <dbReference type="ARBA" id="ARBA00048988"/>
    </source>
</evidence>
<evidence type="ECO:0000256" key="5">
    <source>
        <dbReference type="ARBA" id="ARBA00022801"/>
    </source>
</evidence>
<dbReference type="Gene3D" id="3.40.1440.60">
    <property type="entry name" value="PriA, 3(prime) DNA-binding domain"/>
    <property type="match status" value="1"/>
</dbReference>
<name>R7RRK0_9CLOT</name>
<dbReference type="GO" id="GO:0008270">
    <property type="term" value="F:zinc ion binding"/>
    <property type="evidence" value="ECO:0007669"/>
    <property type="project" value="UniProtKB-UniRule"/>
</dbReference>
<dbReference type="GO" id="GO:0005524">
    <property type="term" value="F:ATP binding"/>
    <property type="evidence" value="ECO:0007669"/>
    <property type="project" value="UniProtKB-UniRule"/>
</dbReference>
<dbReference type="InterPro" id="IPR011545">
    <property type="entry name" value="DEAD/DEAH_box_helicase_dom"/>
</dbReference>
<dbReference type="GO" id="GO:0006310">
    <property type="term" value="P:DNA recombination"/>
    <property type="evidence" value="ECO:0007669"/>
    <property type="project" value="InterPro"/>
</dbReference>